<accession>A0A1I1JQA7</accession>
<dbReference type="Proteomes" id="UP000199058">
    <property type="component" value="Unassembled WGS sequence"/>
</dbReference>
<evidence type="ECO:0000313" key="2">
    <source>
        <dbReference type="Proteomes" id="UP000199058"/>
    </source>
</evidence>
<reference evidence="1 2" key="1">
    <citation type="submission" date="2016-10" db="EMBL/GenBank/DDBJ databases">
        <authorList>
            <person name="de Groot N.N."/>
        </authorList>
    </citation>
    <scope>NUCLEOTIDE SEQUENCE [LARGE SCALE GENOMIC DNA]</scope>
    <source>
        <strain evidence="1 2">DSM 18438</strain>
    </source>
</reference>
<dbReference type="InterPro" id="IPR014984">
    <property type="entry name" value="HopJ"/>
</dbReference>
<gene>
    <name evidence="1" type="ORF">SAMN05660443_2896</name>
</gene>
<dbReference type="InterPro" id="IPR038604">
    <property type="entry name" value="HopJ_sf"/>
</dbReference>
<dbReference type="Pfam" id="PF08888">
    <property type="entry name" value="HopJ"/>
    <property type="match status" value="1"/>
</dbReference>
<sequence length="113" mass="12532">MNTQQLILALNEGPVEFQQVMAVIDQDYDFTPTRFTNGSQVNEANTNNGSCKIFAFGLHNQLSEQATLNAFGDFYTQDVLQNPEGTDHQNIRNFIKTGWASVQFDGQALAAKA</sequence>
<dbReference type="AlphaFoldDB" id="A0A1I1JQA7"/>
<dbReference type="STRING" id="1122252.SAMN05660443_2896"/>
<protein>
    <submittedName>
        <fullName evidence="1">HopJ type III effector protein</fullName>
    </submittedName>
</protein>
<keyword evidence="2" id="KW-1185">Reference proteome</keyword>
<dbReference type="RefSeq" id="WP_091965133.1">
    <property type="nucleotide sequence ID" value="NZ_FOLH01000009.1"/>
</dbReference>
<evidence type="ECO:0000313" key="1">
    <source>
        <dbReference type="EMBL" id="SFC50837.1"/>
    </source>
</evidence>
<proteinExistence type="predicted"/>
<organism evidence="1 2">
    <name type="scientific">Marinospirillum celere</name>
    <dbReference type="NCBI Taxonomy" id="1122252"/>
    <lineage>
        <taxon>Bacteria</taxon>
        <taxon>Pseudomonadati</taxon>
        <taxon>Pseudomonadota</taxon>
        <taxon>Gammaproteobacteria</taxon>
        <taxon>Oceanospirillales</taxon>
        <taxon>Oceanospirillaceae</taxon>
        <taxon>Marinospirillum</taxon>
    </lineage>
</organism>
<dbReference type="EMBL" id="FOLH01000009">
    <property type="protein sequence ID" value="SFC50837.1"/>
    <property type="molecule type" value="Genomic_DNA"/>
</dbReference>
<dbReference type="OrthoDB" id="9790826at2"/>
<dbReference type="Gene3D" id="3.20.160.10">
    <property type="entry name" value="vpa0580 domain like"/>
    <property type="match status" value="1"/>
</dbReference>
<name>A0A1I1JQA7_9GAMM</name>